<proteinExistence type="predicted"/>
<gene>
    <name evidence="1" type="ORF">NXT3_PC00098</name>
</gene>
<sequence length="541" mass="61153">MSINEAIEDLLDKLQAAKAKLDPVLSSLAKARNAYLKEPTSATKAALDQIQAEATDLHEEFSRFVALIPEVTGLSQDDLDELAREKRRSGRVENRLARESLTKSEVGPTAWIEDYLGDAVERVKSLLPRGWLEEEPRYASQINSLAGADGYLSLTKGLRPESEAHPLHRLRQAIYVAEDFLEDRPFYDQFAGSFLVPALTRFAIQGPNLKHVGGERNERLDHLWKGPSRQVDATFFELLTAAGCAEIGRAVEFIPATFEKSPDIRCHDPYPLVIECKKQESLSKYEAAEEAIMRRLFLLLRVAARRHGLYGTFHVELTTEAGAIDAEEIVRRLVSQRLLPNPARRLTYPWGNVSFRPSPRRISLPDSTRIYSPNMLKFLFDWDSDLPAWDGICCSIDTRGEPFIDEALEPLALLWRNDSEVALTRRSWAPANLFAKASLQIPPGEFGIIYVSYMEGARAQVADMRQAAFADRLRAFEHSGKVRIPISLLVRLYPRPLDHGQPDLIESNVRYLSAEYGDAELFERFPQMIFTHNDFEDDQGG</sequence>
<evidence type="ECO:0000313" key="2">
    <source>
        <dbReference type="Proteomes" id="UP000239340"/>
    </source>
</evidence>
<dbReference type="Proteomes" id="UP000239340">
    <property type="component" value="Plasmid pSfreNXT3c"/>
</dbReference>
<accession>A0A2L0HES2</accession>
<protein>
    <submittedName>
        <fullName evidence="1">Uncharacterized protein</fullName>
    </submittedName>
</protein>
<reference evidence="1 2" key="1">
    <citation type="submission" date="2017-10" db="EMBL/GenBank/DDBJ databases">
        <title>Analysis of the genome sequences of Rhizobium populations associated to common bean (phaseolus vulgaris).</title>
        <authorList>
            <person name="Bustos P."/>
            <person name="Santamaria R.I."/>
            <person name="Miranda-Sanchez F."/>
            <person name="Perez-Carrascal O."/>
            <person name="Juarez S."/>
            <person name="Lozano L."/>
            <person name="Martinez-Flores I."/>
            <person name="Vinuesa P."/>
            <person name="Martinez-Romero E."/>
            <person name="Cevallos M.A."/>
            <person name="Romero D."/>
            <person name="Davila G."/>
            <person name="Gonzalez V."/>
        </authorList>
    </citation>
    <scope>NUCLEOTIDE SEQUENCE [LARGE SCALE GENOMIC DNA]</scope>
    <source>
        <strain evidence="1 2">NXT3</strain>
        <plasmid evidence="2">Plasmid psfrenxt3c</plasmid>
    </source>
</reference>
<dbReference type="EMBL" id="CP024310">
    <property type="protein sequence ID" value="AUX79279.1"/>
    <property type="molecule type" value="Genomic_DNA"/>
</dbReference>
<dbReference type="RefSeq" id="WP_104840740.1">
    <property type="nucleotide sequence ID" value="NZ_CP024310.1"/>
</dbReference>
<geneLocation type="plasmid" evidence="2">
    <name>psfrenxt3c</name>
</geneLocation>
<organism evidence="1 2">
    <name type="scientific">Rhizobium fredii</name>
    <name type="common">Sinorhizobium fredii</name>
    <dbReference type="NCBI Taxonomy" id="380"/>
    <lineage>
        <taxon>Bacteria</taxon>
        <taxon>Pseudomonadati</taxon>
        <taxon>Pseudomonadota</taxon>
        <taxon>Alphaproteobacteria</taxon>
        <taxon>Hyphomicrobiales</taxon>
        <taxon>Rhizobiaceae</taxon>
        <taxon>Sinorhizobium/Ensifer group</taxon>
        <taxon>Sinorhizobium</taxon>
    </lineage>
</organism>
<name>A0A2L0HES2_RHIFR</name>
<dbReference type="AlphaFoldDB" id="A0A2L0HES2"/>
<evidence type="ECO:0000313" key="1">
    <source>
        <dbReference type="EMBL" id="AUX79279.1"/>
    </source>
</evidence>
<keyword evidence="1" id="KW-0614">Plasmid</keyword>